<reference evidence="1 2" key="1">
    <citation type="submission" date="2019-09" db="EMBL/GenBank/DDBJ databases">
        <authorList>
            <consortium name="DOE Joint Genome Institute"/>
            <person name="Mondo S.J."/>
            <person name="Navarro-Mendoza M.I."/>
            <person name="Perez-Arques C."/>
            <person name="Panchal S."/>
            <person name="Nicolas F.E."/>
            <person name="Ganguly P."/>
            <person name="Pangilinan J."/>
            <person name="Grigoriev I."/>
            <person name="Heitman J."/>
            <person name="Sanya K."/>
            <person name="Garre V."/>
        </authorList>
    </citation>
    <scope>NUCLEOTIDE SEQUENCE [LARGE SCALE GENOMIC DNA]</scope>
    <source>
        <strain evidence="1 2">MU402</strain>
    </source>
</reference>
<gene>
    <name evidence="1" type="ORF">FB192DRAFT_1365228</name>
</gene>
<organism evidence="1 2">
    <name type="scientific">Mucor circinelloides f. lusitanicus</name>
    <name type="common">Mucor racemosus var. lusitanicus</name>
    <dbReference type="NCBI Taxonomy" id="29924"/>
    <lineage>
        <taxon>Eukaryota</taxon>
        <taxon>Fungi</taxon>
        <taxon>Fungi incertae sedis</taxon>
        <taxon>Mucoromycota</taxon>
        <taxon>Mucoromycotina</taxon>
        <taxon>Mucoromycetes</taxon>
        <taxon>Mucorales</taxon>
        <taxon>Mucorineae</taxon>
        <taxon>Mucoraceae</taxon>
        <taxon>Mucor</taxon>
    </lineage>
</organism>
<evidence type="ECO:0000313" key="1">
    <source>
        <dbReference type="EMBL" id="KAF1805939.1"/>
    </source>
</evidence>
<evidence type="ECO:0000313" key="2">
    <source>
        <dbReference type="Proteomes" id="UP000469890"/>
    </source>
</evidence>
<proteinExistence type="predicted"/>
<protein>
    <submittedName>
        <fullName evidence="1">Uncharacterized protein</fullName>
    </submittedName>
</protein>
<dbReference type="EMBL" id="JAAECE010000002">
    <property type="protein sequence ID" value="KAF1805939.1"/>
    <property type="molecule type" value="Genomic_DNA"/>
</dbReference>
<comment type="caution">
    <text evidence="1">The sequence shown here is derived from an EMBL/GenBank/DDBJ whole genome shotgun (WGS) entry which is preliminary data.</text>
</comment>
<dbReference type="Proteomes" id="UP000469890">
    <property type="component" value="Unassembled WGS sequence"/>
</dbReference>
<sequence>MRVGVQGLPMKRRMSISLRKMARWAVDVVLLRRGVCCWYLVSCTAYPFQTCCAIEVWLVDLVGVATGEMET</sequence>
<accession>A0A8H4F5Q9</accession>
<name>A0A8H4F5Q9_MUCCL</name>
<dbReference type="AlphaFoldDB" id="A0A8H4F5Q9"/>